<reference evidence="1" key="2">
    <citation type="journal article" date="2020" name="Nat. Commun.">
        <title>Large-scale genome sequencing of mycorrhizal fungi provides insights into the early evolution of symbiotic traits.</title>
        <authorList>
            <person name="Miyauchi S."/>
            <person name="Kiss E."/>
            <person name="Kuo A."/>
            <person name="Drula E."/>
            <person name="Kohler A."/>
            <person name="Sanchez-Garcia M."/>
            <person name="Morin E."/>
            <person name="Andreopoulos B."/>
            <person name="Barry K.W."/>
            <person name="Bonito G."/>
            <person name="Buee M."/>
            <person name="Carver A."/>
            <person name="Chen C."/>
            <person name="Cichocki N."/>
            <person name="Clum A."/>
            <person name="Culley D."/>
            <person name="Crous P.W."/>
            <person name="Fauchery L."/>
            <person name="Girlanda M."/>
            <person name="Hayes R.D."/>
            <person name="Keri Z."/>
            <person name="LaButti K."/>
            <person name="Lipzen A."/>
            <person name="Lombard V."/>
            <person name="Magnuson J."/>
            <person name="Maillard F."/>
            <person name="Murat C."/>
            <person name="Nolan M."/>
            <person name="Ohm R.A."/>
            <person name="Pangilinan J."/>
            <person name="Pereira M.F."/>
            <person name="Perotto S."/>
            <person name="Peter M."/>
            <person name="Pfister S."/>
            <person name="Riley R."/>
            <person name="Sitrit Y."/>
            <person name="Stielow J.B."/>
            <person name="Szollosi G."/>
            <person name="Zifcakova L."/>
            <person name="Stursova M."/>
            <person name="Spatafora J.W."/>
            <person name="Tedersoo L."/>
            <person name="Vaario L.M."/>
            <person name="Yamada A."/>
            <person name="Yan M."/>
            <person name="Wang P."/>
            <person name="Xu J."/>
            <person name="Bruns T."/>
            <person name="Baldrian P."/>
            <person name="Vilgalys R."/>
            <person name="Dunand C."/>
            <person name="Henrissat B."/>
            <person name="Grigoriev I.V."/>
            <person name="Hibbett D."/>
            <person name="Nagy L.G."/>
            <person name="Martin F.M."/>
        </authorList>
    </citation>
    <scope>NUCLEOTIDE SEQUENCE</scope>
    <source>
        <strain evidence="1">P2</strain>
    </source>
</reference>
<dbReference type="Proteomes" id="UP000886501">
    <property type="component" value="Unassembled WGS sequence"/>
</dbReference>
<comment type="caution">
    <text evidence="1">The sequence shown here is derived from an EMBL/GenBank/DDBJ whole genome shotgun (WGS) entry which is preliminary data.</text>
</comment>
<gene>
    <name evidence="1" type="ORF">BDM02DRAFT_3257407</name>
</gene>
<keyword evidence="2" id="KW-1185">Reference proteome</keyword>
<reference evidence="1" key="1">
    <citation type="submission" date="2019-10" db="EMBL/GenBank/DDBJ databases">
        <authorList>
            <consortium name="DOE Joint Genome Institute"/>
            <person name="Kuo A."/>
            <person name="Miyauchi S."/>
            <person name="Kiss E."/>
            <person name="Drula E."/>
            <person name="Kohler A."/>
            <person name="Sanchez-Garcia M."/>
            <person name="Andreopoulos B."/>
            <person name="Barry K.W."/>
            <person name="Bonito G."/>
            <person name="Buee M."/>
            <person name="Carver A."/>
            <person name="Chen C."/>
            <person name="Cichocki N."/>
            <person name="Clum A."/>
            <person name="Culley D."/>
            <person name="Crous P.W."/>
            <person name="Fauchery L."/>
            <person name="Girlanda M."/>
            <person name="Hayes R."/>
            <person name="Keri Z."/>
            <person name="Labutti K."/>
            <person name="Lipzen A."/>
            <person name="Lombard V."/>
            <person name="Magnuson J."/>
            <person name="Maillard F."/>
            <person name="Morin E."/>
            <person name="Murat C."/>
            <person name="Nolan M."/>
            <person name="Ohm R."/>
            <person name="Pangilinan J."/>
            <person name="Pereira M."/>
            <person name="Perotto S."/>
            <person name="Peter M."/>
            <person name="Riley R."/>
            <person name="Sitrit Y."/>
            <person name="Stielow B."/>
            <person name="Szollosi G."/>
            <person name="Zifcakova L."/>
            <person name="Stursova M."/>
            <person name="Spatafora J.W."/>
            <person name="Tedersoo L."/>
            <person name="Vaario L.-M."/>
            <person name="Yamada A."/>
            <person name="Yan M."/>
            <person name="Wang P."/>
            <person name="Xu J."/>
            <person name="Bruns T."/>
            <person name="Baldrian P."/>
            <person name="Vilgalys R."/>
            <person name="Henrissat B."/>
            <person name="Grigoriev I.V."/>
            <person name="Hibbett D."/>
            <person name="Nagy L.G."/>
            <person name="Martin F.M."/>
        </authorList>
    </citation>
    <scope>NUCLEOTIDE SEQUENCE</scope>
    <source>
        <strain evidence="1">P2</strain>
    </source>
</reference>
<protein>
    <submittedName>
        <fullName evidence="1">WD40 repeat-like protein</fullName>
    </submittedName>
</protein>
<organism evidence="1 2">
    <name type="scientific">Thelephora ganbajun</name>
    <name type="common">Ganba fungus</name>
    <dbReference type="NCBI Taxonomy" id="370292"/>
    <lineage>
        <taxon>Eukaryota</taxon>
        <taxon>Fungi</taxon>
        <taxon>Dikarya</taxon>
        <taxon>Basidiomycota</taxon>
        <taxon>Agaricomycotina</taxon>
        <taxon>Agaricomycetes</taxon>
        <taxon>Thelephorales</taxon>
        <taxon>Thelephoraceae</taxon>
        <taxon>Thelephora</taxon>
    </lineage>
</organism>
<name>A0ACB6ZYU4_THEGA</name>
<evidence type="ECO:0000313" key="2">
    <source>
        <dbReference type="Proteomes" id="UP000886501"/>
    </source>
</evidence>
<accession>A0ACB6ZYU4</accession>
<sequence length="526" mass="57201">MAIVPNIITADEVNCLVYSYLKDSGFHHAAFAIKSEGHLDRSPNFSKHIPRGELVDLLSKALLYIEVETHWCEGSLTLNCRAPFSLLDKHTCDIDGTMKPAALRIPPESTARLLNGLKQAPPAEEDEGTPRRVEEDGMDIDSQAQLQAGTSINTQEQNHEVPGVQLYDGSKSAVFVCGWSPTSTNILATGTKDALVHIWDIPPGSEDATSVTPLTISYFPSEDQRDITCLDWSPDGKFVATGAIDGRLRLCTPSAELYMGNAQQSQAILALKFSPSGKWLLAGGLNPAIQLWNVTNKTLEKQFPADNASCLDVAWIDDSRFVTCGGDKAIHVFQLNTTKPIRTLKGHTNDINQVKCNSSSTSLASCSDDGTARTWNLQTGTSVVCSGHTAELVHVQWCPRTEPGKDELIATCAKDATTRIWNSITGECLKVFTDHTESLLFALAFCPSGRWLATGGSDGDIHVYDMQSMTRVWSYNGGDLAGVFEIDWQNSADVSRFAFALESEKVGVVDLTKIPEFVATKEGSLA</sequence>
<proteinExistence type="predicted"/>
<evidence type="ECO:0000313" key="1">
    <source>
        <dbReference type="EMBL" id="KAF9654443.1"/>
    </source>
</evidence>
<dbReference type="EMBL" id="MU117961">
    <property type="protein sequence ID" value="KAF9654443.1"/>
    <property type="molecule type" value="Genomic_DNA"/>
</dbReference>